<evidence type="ECO:0008006" key="3">
    <source>
        <dbReference type="Google" id="ProtNLM"/>
    </source>
</evidence>
<keyword evidence="2" id="KW-1185">Reference proteome</keyword>
<evidence type="ECO:0000313" key="2">
    <source>
        <dbReference type="Proteomes" id="UP000618319"/>
    </source>
</evidence>
<dbReference type="EMBL" id="PSKQ01000024">
    <property type="protein sequence ID" value="MBE8722707.1"/>
    <property type="molecule type" value="Genomic_DNA"/>
</dbReference>
<dbReference type="RefSeq" id="WP_196939097.1">
    <property type="nucleotide sequence ID" value="NZ_MU158689.1"/>
</dbReference>
<organism evidence="1 2">
    <name type="scientific">Sphingobacterium pedocola</name>
    <dbReference type="NCBI Taxonomy" id="2082722"/>
    <lineage>
        <taxon>Bacteria</taxon>
        <taxon>Pseudomonadati</taxon>
        <taxon>Bacteroidota</taxon>
        <taxon>Sphingobacteriia</taxon>
        <taxon>Sphingobacteriales</taxon>
        <taxon>Sphingobacteriaceae</taxon>
        <taxon>Sphingobacterium</taxon>
    </lineage>
</organism>
<comment type="caution">
    <text evidence="1">The sequence shown here is derived from an EMBL/GenBank/DDBJ whole genome shotgun (WGS) entry which is preliminary data.</text>
</comment>
<dbReference type="Proteomes" id="UP000618319">
    <property type="component" value="Unassembled WGS sequence"/>
</dbReference>
<sequence length="172" mass="20086">MRIRWIVEVSSLFQKKEFILKLNILHSDDFFSVERIFEVSNIDFTFFESEELASDLCERGYAVRQERYDIPDVIRITIKGAGYIERKVKRKQEQRINNEIDEKIDLVLSQLTKLGYGHEIVFNELKSLHTTLSKKSWSQLLKGKLIDLALDKVLSIEVAKSVYEQLTDSGIN</sequence>
<evidence type="ECO:0000313" key="1">
    <source>
        <dbReference type="EMBL" id="MBE8722707.1"/>
    </source>
</evidence>
<reference evidence="1 2" key="1">
    <citation type="submission" date="2018-02" db="EMBL/GenBank/DDBJ databases">
        <title>Sphingobacterium KA21.</title>
        <authorList>
            <person name="Vasarhelyi B.M."/>
            <person name="Deshmukh S."/>
            <person name="Balint B."/>
            <person name="Kukolya J."/>
        </authorList>
    </citation>
    <scope>NUCLEOTIDE SEQUENCE [LARGE SCALE GENOMIC DNA]</scope>
    <source>
        <strain evidence="1 2">Ka21</strain>
    </source>
</reference>
<protein>
    <recommendedName>
        <fullName evidence="3">Regulatory protein RecX</fullName>
    </recommendedName>
</protein>
<accession>A0ABR9TDJ9</accession>
<proteinExistence type="predicted"/>
<name>A0ABR9TDJ9_9SPHI</name>
<gene>
    <name evidence="1" type="ORF">C4F40_18455</name>
</gene>